<reference evidence="16 17" key="1">
    <citation type="submission" date="2023-01" db="EMBL/GenBank/DDBJ databases">
        <title>Novel diversity within Roseofilum (Cyanobacteria; Desertifilaceae) from marine benthic mats with descriptions of four novel species.</title>
        <authorList>
            <person name="Wang Y."/>
            <person name="Berthold D.E."/>
            <person name="Hu J."/>
            <person name="Lefler F.W."/>
            <person name="Laughinghouse H.D. IV."/>
        </authorList>
    </citation>
    <scope>NUCLEOTIDE SEQUENCE [LARGE SCALE GENOMIC DNA]</scope>
    <source>
        <strain evidence="16 17">BLCC-M154</strain>
    </source>
</reference>
<gene>
    <name evidence="16" type="ORF">PMG71_21815</name>
</gene>
<dbReference type="Gene3D" id="3.30.450.20">
    <property type="entry name" value="PAS domain"/>
    <property type="match status" value="1"/>
</dbReference>
<keyword evidence="6" id="KW-0808">Transferase</keyword>
<evidence type="ECO:0000259" key="14">
    <source>
        <dbReference type="PROSITE" id="PS50109"/>
    </source>
</evidence>
<dbReference type="InterPro" id="IPR003660">
    <property type="entry name" value="HAMP_dom"/>
</dbReference>
<organism evidence="16 17">
    <name type="scientific">Roseofilum acuticapitatum BLCC-M154</name>
    <dbReference type="NCBI Taxonomy" id="3022444"/>
    <lineage>
        <taxon>Bacteria</taxon>
        <taxon>Bacillati</taxon>
        <taxon>Cyanobacteriota</taxon>
        <taxon>Cyanophyceae</taxon>
        <taxon>Desertifilales</taxon>
        <taxon>Desertifilaceae</taxon>
        <taxon>Roseofilum</taxon>
        <taxon>Roseofilum acuticapitatum</taxon>
    </lineage>
</organism>
<evidence type="ECO:0000256" key="2">
    <source>
        <dbReference type="ARBA" id="ARBA00004651"/>
    </source>
</evidence>
<comment type="catalytic activity">
    <reaction evidence="1">
        <text>ATP + protein L-histidine = ADP + protein N-phospho-L-histidine.</text>
        <dbReference type="EC" id="2.7.13.3"/>
    </reaction>
</comment>
<dbReference type="InterPro" id="IPR003661">
    <property type="entry name" value="HisK_dim/P_dom"/>
</dbReference>
<keyword evidence="7 13" id="KW-0812">Transmembrane</keyword>
<evidence type="ECO:0000256" key="6">
    <source>
        <dbReference type="ARBA" id="ARBA00022679"/>
    </source>
</evidence>
<dbReference type="Proteomes" id="UP001235303">
    <property type="component" value="Unassembled WGS sequence"/>
</dbReference>
<protein>
    <recommendedName>
        <fullName evidence="3">histidine kinase</fullName>
        <ecNumber evidence="3">2.7.13.3</ecNumber>
    </recommendedName>
</protein>
<dbReference type="EC" id="2.7.13.3" evidence="3"/>
<dbReference type="SUPFAM" id="SSF158472">
    <property type="entry name" value="HAMP domain-like"/>
    <property type="match status" value="1"/>
</dbReference>
<evidence type="ECO:0000256" key="9">
    <source>
        <dbReference type="ARBA" id="ARBA00022989"/>
    </source>
</evidence>
<keyword evidence="10" id="KW-0902">Two-component regulatory system</keyword>
<dbReference type="CDD" id="cd00082">
    <property type="entry name" value="HisKA"/>
    <property type="match status" value="1"/>
</dbReference>
<dbReference type="Pfam" id="PF02743">
    <property type="entry name" value="dCache_1"/>
    <property type="match status" value="1"/>
</dbReference>
<dbReference type="CDD" id="cd06225">
    <property type="entry name" value="HAMP"/>
    <property type="match status" value="1"/>
</dbReference>
<dbReference type="Pfam" id="PF02518">
    <property type="entry name" value="HATPase_c"/>
    <property type="match status" value="1"/>
</dbReference>
<dbReference type="InterPro" id="IPR005467">
    <property type="entry name" value="His_kinase_dom"/>
</dbReference>
<dbReference type="SUPFAM" id="SSF47384">
    <property type="entry name" value="Homodimeric domain of signal transducing histidine kinase"/>
    <property type="match status" value="1"/>
</dbReference>
<feature type="domain" description="Histidine kinase" evidence="14">
    <location>
        <begin position="462"/>
        <end position="683"/>
    </location>
</feature>
<evidence type="ECO:0000256" key="10">
    <source>
        <dbReference type="ARBA" id="ARBA00023012"/>
    </source>
</evidence>
<keyword evidence="12" id="KW-0175">Coiled coil</keyword>
<keyword evidence="4" id="KW-1003">Cell membrane</keyword>
<dbReference type="InterPro" id="IPR003594">
    <property type="entry name" value="HATPase_dom"/>
</dbReference>
<evidence type="ECO:0000256" key="13">
    <source>
        <dbReference type="SAM" id="Phobius"/>
    </source>
</evidence>
<proteinExistence type="predicted"/>
<dbReference type="PANTHER" id="PTHR43047">
    <property type="entry name" value="TWO-COMPONENT HISTIDINE PROTEIN KINASE"/>
    <property type="match status" value="1"/>
</dbReference>
<dbReference type="PANTHER" id="PTHR43047:SF78">
    <property type="entry name" value="SENSORY_REGULATORY PROTEIN RPFC"/>
    <property type="match status" value="1"/>
</dbReference>
<dbReference type="PRINTS" id="PR00344">
    <property type="entry name" value="BCTRLSENSOR"/>
</dbReference>
<dbReference type="InterPro" id="IPR036097">
    <property type="entry name" value="HisK_dim/P_sf"/>
</dbReference>
<dbReference type="InterPro" id="IPR036890">
    <property type="entry name" value="HATPase_C_sf"/>
</dbReference>
<evidence type="ECO:0000256" key="3">
    <source>
        <dbReference type="ARBA" id="ARBA00012438"/>
    </source>
</evidence>
<dbReference type="PROSITE" id="PS50885">
    <property type="entry name" value="HAMP"/>
    <property type="match status" value="1"/>
</dbReference>
<dbReference type="SMART" id="SM00304">
    <property type="entry name" value="HAMP"/>
    <property type="match status" value="1"/>
</dbReference>
<dbReference type="InterPro" id="IPR033479">
    <property type="entry name" value="dCache_1"/>
</dbReference>
<comment type="caution">
    <text evidence="16">The sequence shown here is derived from an EMBL/GenBank/DDBJ whole genome shotgun (WGS) entry which is preliminary data.</text>
</comment>
<keyword evidence="16" id="KW-0547">Nucleotide-binding</keyword>
<evidence type="ECO:0000256" key="8">
    <source>
        <dbReference type="ARBA" id="ARBA00022777"/>
    </source>
</evidence>
<keyword evidence="5" id="KW-0597">Phosphoprotein</keyword>
<evidence type="ECO:0000256" key="11">
    <source>
        <dbReference type="ARBA" id="ARBA00023136"/>
    </source>
</evidence>
<dbReference type="Pfam" id="PF00512">
    <property type="entry name" value="HisKA"/>
    <property type="match status" value="1"/>
</dbReference>
<dbReference type="InterPro" id="IPR004358">
    <property type="entry name" value="Sig_transdc_His_kin-like_C"/>
</dbReference>
<feature type="transmembrane region" description="Helical" evidence="13">
    <location>
        <begin position="16"/>
        <end position="38"/>
    </location>
</feature>
<sequence length="782" mass="88438">MTLFAKPFYQRKSLRTVLILPFVMQISASVILTGWLSIRNGQQAVNQLALELREEIVTRVQLYLDRYLETPHLINQLNLENSTQGNFNLLDAASREQQFWKQLKIFPSIGNIAFGSHNGDFTAIEYTSDRSDIILQVSDASTNYQMTTYSLDENGDRTGIIAVQPAFDPRTRNWYKNTLLQNAQSWNPIFSFFSDDNLLVLPTSISVYGEQGELLGVLTVRLYLSQINDFLSSLKIGKTGQIFIMERDGTLVANSTLTPVTLNTIKGVQRVKAENAENALIRLAAQTLKQKYTTLAAIHTVEQLDFNLDGDRQFVEVIPYSDKRGLDWLVVIAVPESDFMEQINTNTQITIIMCIGALILSILLGIIMAEWVIKPIISINQAAKDIATGKWESRIDINRNDEVGQLAQSFTNMAEQLQNIFLTLEQKVEERTAELQESNQQLARAKQQAEVANQAKSDFLASMSHELRTPLNGILGYAQLLQRSSTLGDREQHRVNIIYQSGSHLLTLINEILDLSKIEAGKLELVPAPVCLPYVLQSVVEICRIRAQEKNIQFIYQPGNQLPERVEVDEKRLRQVLINLLANAIKFTDHGSVILRVNVLELSQTNASILFQVMDTGRGIALEDQQKLFEAFEQVGDLGQQAQGTGLGLTISQRIVQLMGGTLEVKSQLGEGSEFFFTLHIPLAHNELPQGKTINLKWLYETPEYPGKREETLEKKAPDFIYLPPHQDLEELLKLTQEADTIAIREKIATWEGNYSEFSEFILQLAHEFKVEEIEVLLEHYL</sequence>
<evidence type="ECO:0000256" key="1">
    <source>
        <dbReference type="ARBA" id="ARBA00000085"/>
    </source>
</evidence>
<dbReference type="CDD" id="cd16922">
    <property type="entry name" value="HATPase_EvgS-ArcB-TorS-like"/>
    <property type="match status" value="1"/>
</dbReference>
<feature type="coiled-coil region" evidence="12">
    <location>
        <begin position="414"/>
        <end position="455"/>
    </location>
</feature>
<evidence type="ECO:0000256" key="5">
    <source>
        <dbReference type="ARBA" id="ARBA00022553"/>
    </source>
</evidence>
<keyword evidence="17" id="KW-1185">Reference proteome</keyword>
<name>A0ABT7AYT8_9CYAN</name>
<evidence type="ECO:0000259" key="15">
    <source>
        <dbReference type="PROSITE" id="PS50885"/>
    </source>
</evidence>
<dbReference type="Pfam" id="PF00672">
    <property type="entry name" value="HAMP"/>
    <property type="match status" value="1"/>
</dbReference>
<keyword evidence="11 13" id="KW-0472">Membrane</keyword>
<dbReference type="Gene3D" id="3.30.565.10">
    <property type="entry name" value="Histidine kinase-like ATPase, C-terminal domain"/>
    <property type="match status" value="1"/>
</dbReference>
<dbReference type="PROSITE" id="PS50109">
    <property type="entry name" value="HIS_KIN"/>
    <property type="match status" value="1"/>
</dbReference>
<keyword evidence="16" id="KW-0067">ATP-binding</keyword>
<dbReference type="SMART" id="SM00388">
    <property type="entry name" value="HisKA"/>
    <property type="match status" value="1"/>
</dbReference>
<keyword evidence="9 13" id="KW-1133">Transmembrane helix</keyword>
<dbReference type="SUPFAM" id="SSF55874">
    <property type="entry name" value="ATPase domain of HSP90 chaperone/DNA topoisomerase II/histidine kinase"/>
    <property type="match status" value="1"/>
</dbReference>
<dbReference type="Gene3D" id="1.10.287.130">
    <property type="match status" value="1"/>
</dbReference>
<dbReference type="RefSeq" id="WP_283755821.1">
    <property type="nucleotide sequence ID" value="NZ_JAQOSP010000141.1"/>
</dbReference>
<feature type="domain" description="HAMP" evidence="15">
    <location>
        <begin position="370"/>
        <end position="422"/>
    </location>
</feature>
<dbReference type="EMBL" id="JAQOSP010000141">
    <property type="protein sequence ID" value="MDJ1172068.1"/>
    <property type="molecule type" value="Genomic_DNA"/>
</dbReference>
<dbReference type="GO" id="GO:0005524">
    <property type="term" value="F:ATP binding"/>
    <property type="evidence" value="ECO:0007669"/>
    <property type="project" value="UniProtKB-KW"/>
</dbReference>
<evidence type="ECO:0000256" key="4">
    <source>
        <dbReference type="ARBA" id="ARBA00022475"/>
    </source>
</evidence>
<dbReference type="Gene3D" id="6.10.340.10">
    <property type="match status" value="1"/>
</dbReference>
<evidence type="ECO:0000313" key="16">
    <source>
        <dbReference type="EMBL" id="MDJ1172068.1"/>
    </source>
</evidence>
<keyword evidence="8" id="KW-0418">Kinase</keyword>
<feature type="transmembrane region" description="Helical" evidence="13">
    <location>
        <begin position="349"/>
        <end position="373"/>
    </location>
</feature>
<comment type="subcellular location">
    <subcellularLocation>
        <location evidence="2">Cell membrane</location>
        <topology evidence="2">Multi-pass membrane protein</topology>
    </subcellularLocation>
</comment>
<evidence type="ECO:0000256" key="7">
    <source>
        <dbReference type="ARBA" id="ARBA00022692"/>
    </source>
</evidence>
<dbReference type="SMART" id="SM00387">
    <property type="entry name" value="HATPase_c"/>
    <property type="match status" value="1"/>
</dbReference>
<evidence type="ECO:0000313" key="17">
    <source>
        <dbReference type="Proteomes" id="UP001235303"/>
    </source>
</evidence>
<evidence type="ECO:0000256" key="12">
    <source>
        <dbReference type="SAM" id="Coils"/>
    </source>
</evidence>
<accession>A0ABT7AYT8</accession>